<feature type="transmembrane region" description="Helical" evidence="13">
    <location>
        <begin position="29"/>
        <end position="54"/>
    </location>
</feature>
<dbReference type="InterPro" id="IPR036640">
    <property type="entry name" value="ABC1_TM_sf"/>
</dbReference>
<dbReference type="NCBIfam" id="NF008379">
    <property type="entry name" value="PRK11174.1"/>
    <property type="match status" value="1"/>
</dbReference>
<feature type="domain" description="ABC transporter" evidence="14">
    <location>
        <begin position="351"/>
        <end position="583"/>
    </location>
</feature>
<dbReference type="Gene3D" id="3.40.50.300">
    <property type="entry name" value="P-loop containing nucleotide triphosphate hydrolases"/>
    <property type="match status" value="1"/>
</dbReference>
<comment type="subcellular location">
    <subcellularLocation>
        <location evidence="1">Cell inner membrane</location>
        <topology evidence="1">Multi-pass membrane protein</topology>
    </subcellularLocation>
</comment>
<keyword evidence="6" id="KW-0997">Cell inner membrane</keyword>
<evidence type="ECO:0000256" key="5">
    <source>
        <dbReference type="ARBA" id="ARBA00022475"/>
    </source>
</evidence>
<dbReference type="AlphaFoldDB" id="A0AB34VJN2"/>
<dbReference type="Gene3D" id="1.20.1560.10">
    <property type="entry name" value="ABC transporter type 1, transmembrane domain"/>
    <property type="match status" value="1"/>
</dbReference>
<evidence type="ECO:0000256" key="11">
    <source>
        <dbReference type="ARBA" id="ARBA00023136"/>
    </source>
</evidence>
<keyword evidence="7 13" id="KW-0812">Transmembrane</keyword>
<keyword evidence="9" id="KW-0067">ATP-binding</keyword>
<feature type="transmembrane region" description="Helical" evidence="13">
    <location>
        <begin position="60"/>
        <end position="79"/>
    </location>
</feature>
<dbReference type="InterPro" id="IPR039421">
    <property type="entry name" value="Type_1_exporter"/>
</dbReference>
<name>A0AB34VJN2_9GAMM</name>
<organism evidence="16 17">
    <name type="scientific">Pantoea stewartii</name>
    <dbReference type="NCBI Taxonomy" id="66269"/>
    <lineage>
        <taxon>Bacteria</taxon>
        <taxon>Pseudomonadati</taxon>
        <taxon>Pseudomonadota</taxon>
        <taxon>Gammaproteobacteria</taxon>
        <taxon>Enterobacterales</taxon>
        <taxon>Erwiniaceae</taxon>
        <taxon>Pantoea</taxon>
    </lineage>
</organism>
<dbReference type="PROSITE" id="PS00211">
    <property type="entry name" value="ABC_TRANSPORTER_1"/>
    <property type="match status" value="1"/>
</dbReference>
<dbReference type="GO" id="GO:0005886">
    <property type="term" value="C:plasma membrane"/>
    <property type="evidence" value="ECO:0007669"/>
    <property type="project" value="UniProtKB-SubCell"/>
</dbReference>
<feature type="transmembrane region" description="Helical" evidence="13">
    <location>
        <begin position="167"/>
        <end position="188"/>
    </location>
</feature>
<evidence type="ECO:0000256" key="7">
    <source>
        <dbReference type="ARBA" id="ARBA00022692"/>
    </source>
</evidence>
<feature type="domain" description="ABC transmembrane type-1" evidence="15">
    <location>
        <begin position="29"/>
        <end position="316"/>
    </location>
</feature>
<dbReference type="SUPFAM" id="SSF52540">
    <property type="entry name" value="P-loop containing nucleoside triphosphate hydrolases"/>
    <property type="match status" value="1"/>
</dbReference>
<dbReference type="GO" id="GO:0008559">
    <property type="term" value="F:ABC-type xenobiotic transporter activity"/>
    <property type="evidence" value="ECO:0007669"/>
    <property type="project" value="UniProtKB-EC"/>
</dbReference>
<dbReference type="GO" id="GO:0034040">
    <property type="term" value="F:ATPase-coupled lipid transmembrane transporter activity"/>
    <property type="evidence" value="ECO:0007669"/>
    <property type="project" value="TreeGrafter"/>
</dbReference>
<dbReference type="CDD" id="cd03228">
    <property type="entry name" value="ABCC_MRP_Like"/>
    <property type="match status" value="1"/>
</dbReference>
<dbReference type="EC" id="7.6.2.2" evidence="3"/>
<dbReference type="CDD" id="cd18584">
    <property type="entry name" value="ABC_6TM_AarD_CydD"/>
    <property type="match status" value="1"/>
</dbReference>
<feature type="transmembrane region" description="Helical" evidence="13">
    <location>
        <begin position="140"/>
        <end position="161"/>
    </location>
</feature>
<evidence type="ECO:0000256" key="3">
    <source>
        <dbReference type="ARBA" id="ARBA00012191"/>
    </source>
</evidence>
<accession>A0AB34VJN2</accession>
<dbReference type="PROSITE" id="PS50929">
    <property type="entry name" value="ABC_TM1F"/>
    <property type="match status" value="1"/>
</dbReference>
<dbReference type="GO" id="GO:0042883">
    <property type="term" value="P:cysteine transport"/>
    <property type="evidence" value="ECO:0007669"/>
    <property type="project" value="InterPro"/>
</dbReference>
<dbReference type="PANTHER" id="PTHR24221">
    <property type="entry name" value="ATP-BINDING CASSETTE SUB-FAMILY B"/>
    <property type="match status" value="1"/>
</dbReference>
<dbReference type="GO" id="GO:0016887">
    <property type="term" value="F:ATP hydrolysis activity"/>
    <property type="evidence" value="ECO:0007669"/>
    <property type="project" value="InterPro"/>
</dbReference>
<keyword evidence="4" id="KW-0813">Transport</keyword>
<reference evidence="16 17" key="1">
    <citation type="journal article" date="2016" name="Front. Microbiol.">
        <title>Genomic Resource of Rice Seed Associated Bacteria.</title>
        <authorList>
            <person name="Midha S."/>
            <person name="Bansal K."/>
            <person name="Sharma S."/>
            <person name="Kumar N."/>
            <person name="Patil P.P."/>
            <person name="Chaudhry V."/>
            <person name="Patil P.B."/>
        </authorList>
    </citation>
    <scope>NUCLEOTIDE SEQUENCE [LARGE SCALE GENOMIC DNA]</scope>
    <source>
        <strain evidence="16 17">RSA13</strain>
    </source>
</reference>
<dbReference type="InterPro" id="IPR017871">
    <property type="entry name" value="ABC_transporter-like_CS"/>
</dbReference>
<gene>
    <name evidence="16" type="ORF">RSA13_06720</name>
</gene>
<comment type="catalytic activity">
    <reaction evidence="12">
        <text>ATP + H2O + xenobioticSide 1 = ADP + phosphate + xenobioticSide 2.</text>
        <dbReference type="EC" id="7.6.2.2"/>
    </reaction>
</comment>
<dbReference type="InterPro" id="IPR014216">
    <property type="entry name" value="ABC_transptr_CydD"/>
</dbReference>
<sequence>MNKSRQQHLTRWLRQQCHHAGPWLRVTSLLGCAGALLIIMQAWLLASLLQALIIDRHSPASLLSSFSLLILCFVLRAALNYAREQAGFRAGQAIRQALRKQVLDRLAALGPAWIQGKPAGSWATLLLEQTEDMQAYYARYLPQMTLAAVIPCCILLTLFPLNWAAGLILFATAPLIPLFMALVGMGAAEANRRNFVALARLSGNFLDRLRGRETLRLFHRADAEKQAIADATTDFRQRTMEVLRLAFLSSSVLEFFASLSIAVVAVYFGFSYLGELHFGDYGRGVTLFAGFLVLILAPEFFQPLRDLGTFYHAKAQAIGGADALERFMQETPEAENASASDAFSATAPVELVAENLTVHAPNGHQLCGPLTFTLRAGTRVALVGKSGAGKTALLNALLGFLPYKGSLKVNGIELHRIARHDWHRHLAWVGQNPQLPAATLRDNIIMDALHDPARLSALTASCGIDEFLSRLPAGLDTEPGDASHHLSVGQAQRIAVARALYKPAQLLLLDEPAASLDNQSEHHVMQALNQAATRQTTLMLTHQIDLLQTWDAIWVMQAGQIVQQGDWQTLTASGPFSDLLQHRQQEIF</sequence>
<evidence type="ECO:0000256" key="1">
    <source>
        <dbReference type="ARBA" id="ARBA00004429"/>
    </source>
</evidence>
<keyword evidence="10 13" id="KW-1133">Transmembrane helix</keyword>
<evidence type="ECO:0000313" key="16">
    <source>
        <dbReference type="EMBL" id="KTS98879.1"/>
    </source>
</evidence>
<evidence type="ECO:0000259" key="14">
    <source>
        <dbReference type="PROSITE" id="PS50893"/>
    </source>
</evidence>
<evidence type="ECO:0000256" key="9">
    <source>
        <dbReference type="ARBA" id="ARBA00022840"/>
    </source>
</evidence>
<evidence type="ECO:0000256" key="6">
    <source>
        <dbReference type="ARBA" id="ARBA00022519"/>
    </source>
</evidence>
<feature type="transmembrane region" description="Helical" evidence="13">
    <location>
        <begin position="281"/>
        <end position="301"/>
    </location>
</feature>
<dbReference type="NCBIfam" id="TIGR02857">
    <property type="entry name" value="CydD"/>
    <property type="match status" value="1"/>
</dbReference>
<evidence type="ECO:0000256" key="8">
    <source>
        <dbReference type="ARBA" id="ARBA00022741"/>
    </source>
</evidence>
<dbReference type="SUPFAM" id="SSF90123">
    <property type="entry name" value="ABC transporter transmembrane region"/>
    <property type="match status" value="1"/>
</dbReference>
<proteinExistence type="inferred from homology"/>
<dbReference type="EMBL" id="LDSI01000009">
    <property type="protein sequence ID" value="KTS98879.1"/>
    <property type="molecule type" value="Genomic_DNA"/>
</dbReference>
<dbReference type="Pfam" id="PF00005">
    <property type="entry name" value="ABC_tran"/>
    <property type="match status" value="1"/>
</dbReference>
<dbReference type="InterPro" id="IPR003439">
    <property type="entry name" value="ABC_transporter-like_ATP-bd"/>
</dbReference>
<dbReference type="Pfam" id="PF00664">
    <property type="entry name" value="ABC_membrane"/>
    <property type="match status" value="1"/>
</dbReference>
<dbReference type="SMART" id="SM00382">
    <property type="entry name" value="AAA"/>
    <property type="match status" value="1"/>
</dbReference>
<evidence type="ECO:0000256" key="2">
    <source>
        <dbReference type="ARBA" id="ARBA00006526"/>
    </source>
</evidence>
<dbReference type="InterPro" id="IPR027417">
    <property type="entry name" value="P-loop_NTPase"/>
</dbReference>
<dbReference type="InterPro" id="IPR003593">
    <property type="entry name" value="AAA+_ATPase"/>
</dbReference>
<keyword evidence="5" id="KW-1003">Cell membrane</keyword>
<evidence type="ECO:0000256" key="12">
    <source>
        <dbReference type="ARBA" id="ARBA00034018"/>
    </source>
</evidence>
<keyword evidence="8" id="KW-0547">Nucleotide-binding</keyword>
<evidence type="ECO:0000256" key="13">
    <source>
        <dbReference type="SAM" id="Phobius"/>
    </source>
</evidence>
<keyword evidence="11 13" id="KW-0472">Membrane</keyword>
<comment type="caution">
    <text evidence="16">The sequence shown here is derived from an EMBL/GenBank/DDBJ whole genome shotgun (WGS) entry which is preliminary data.</text>
</comment>
<dbReference type="Proteomes" id="UP000072520">
    <property type="component" value="Unassembled WGS sequence"/>
</dbReference>
<feature type="transmembrane region" description="Helical" evidence="13">
    <location>
        <begin position="245"/>
        <end position="269"/>
    </location>
</feature>
<dbReference type="PANTHER" id="PTHR24221:SF261">
    <property type="entry name" value="GLUTATHIONE_L-CYSTEINE TRANSPORT SYSTEM ATP-BINDING_PERMEASE PROTEIN CYDD"/>
    <property type="match status" value="1"/>
</dbReference>
<evidence type="ECO:0000256" key="4">
    <source>
        <dbReference type="ARBA" id="ARBA00022448"/>
    </source>
</evidence>
<comment type="similarity">
    <text evidence="2">Belongs to the ABC transporter superfamily. Drug exporter-2 (TC 3.A.1.117) family.</text>
</comment>
<evidence type="ECO:0000259" key="15">
    <source>
        <dbReference type="PROSITE" id="PS50929"/>
    </source>
</evidence>
<dbReference type="PROSITE" id="PS50893">
    <property type="entry name" value="ABC_TRANSPORTER_2"/>
    <property type="match status" value="1"/>
</dbReference>
<dbReference type="InterPro" id="IPR011527">
    <property type="entry name" value="ABC1_TM_dom"/>
</dbReference>
<dbReference type="FunFam" id="1.20.1560.10:FF:000039">
    <property type="entry name" value="Cysteine/glutathione ABC transporter permease/ATP-binding protein CydD"/>
    <property type="match status" value="1"/>
</dbReference>
<evidence type="ECO:0000313" key="17">
    <source>
        <dbReference type="Proteomes" id="UP000072520"/>
    </source>
</evidence>
<dbReference type="RefSeq" id="WP_058707606.1">
    <property type="nucleotide sequence ID" value="NZ_LDSI01000009.1"/>
</dbReference>
<evidence type="ECO:0000256" key="10">
    <source>
        <dbReference type="ARBA" id="ARBA00022989"/>
    </source>
</evidence>
<protein>
    <recommendedName>
        <fullName evidence="3">ABC-type xenobiotic transporter</fullName>
        <ecNumber evidence="3">7.6.2.2</ecNumber>
    </recommendedName>
</protein>
<dbReference type="GO" id="GO:0005524">
    <property type="term" value="F:ATP binding"/>
    <property type="evidence" value="ECO:0007669"/>
    <property type="project" value="UniProtKB-KW"/>
</dbReference>